<organism evidence="1 2">
    <name type="scientific">Panaeolus cyanescens</name>
    <dbReference type="NCBI Taxonomy" id="181874"/>
    <lineage>
        <taxon>Eukaryota</taxon>
        <taxon>Fungi</taxon>
        <taxon>Dikarya</taxon>
        <taxon>Basidiomycota</taxon>
        <taxon>Agaricomycotina</taxon>
        <taxon>Agaricomycetes</taxon>
        <taxon>Agaricomycetidae</taxon>
        <taxon>Agaricales</taxon>
        <taxon>Agaricineae</taxon>
        <taxon>Galeropsidaceae</taxon>
        <taxon>Panaeolus</taxon>
    </lineage>
</organism>
<gene>
    <name evidence="1" type="ORF">CVT24_004411</name>
</gene>
<keyword evidence="2" id="KW-1185">Reference proteome</keyword>
<name>A0A409VEJ8_9AGAR</name>
<sequence>MDAGNALERRLDAASSYGPSGRLPIELLSEIFLMCLSDTMDGHNTIDMPLLLSQICSRWRSAAIANPKLWSRLCVQLTPQSISQPELVDTWLKRSGGCPLKIFVFWEKTPFSNSHPVLERLMDNSERWETMFFYLPVDAFRSFSRVRNRLPMLSELSLGTSDDANPSSVSAFDMFEIAPRLRSLESVNLTPTSFHLPWKQLEEIPMFSVDIEDSLSILYKSKHLSRVSFMFVGGNPQDWHPPPVQTHPNSPSLPSHFPFIFHNHLTHFTIMTPVWNESVNLGALFPRLSFPHLESLTICNIKSPLGSEFIQFLSKLHTLRTLHLRKTAIMDDVLVEGLKHLPTLTQLIVLSSSGGAHSPIGSSSASMTFEPEATVTRYLFDALTRNIFSNDAIDGMLLPRLEKLELTISSTAETELDTFVDMIQSRLRDEAELGLASLTHVRVRPYVELDEEFLIRLVEVRDAGVEVEVEAMQMI</sequence>
<dbReference type="EMBL" id="NHTK01006115">
    <property type="protein sequence ID" value="PPQ63637.1"/>
    <property type="molecule type" value="Genomic_DNA"/>
</dbReference>
<reference evidence="1 2" key="1">
    <citation type="journal article" date="2018" name="Evol. Lett.">
        <title>Horizontal gene cluster transfer increased hallucinogenic mushroom diversity.</title>
        <authorList>
            <person name="Reynolds H.T."/>
            <person name="Vijayakumar V."/>
            <person name="Gluck-Thaler E."/>
            <person name="Korotkin H.B."/>
            <person name="Matheny P.B."/>
            <person name="Slot J.C."/>
        </authorList>
    </citation>
    <scope>NUCLEOTIDE SEQUENCE [LARGE SCALE GENOMIC DNA]</scope>
    <source>
        <strain evidence="1 2">2629</strain>
    </source>
</reference>
<dbReference type="InParanoid" id="A0A409VEJ8"/>
<evidence type="ECO:0000313" key="2">
    <source>
        <dbReference type="Proteomes" id="UP000284842"/>
    </source>
</evidence>
<proteinExistence type="predicted"/>
<comment type="caution">
    <text evidence="1">The sequence shown here is derived from an EMBL/GenBank/DDBJ whole genome shotgun (WGS) entry which is preliminary data.</text>
</comment>
<dbReference type="OrthoDB" id="2918413at2759"/>
<dbReference type="Proteomes" id="UP000284842">
    <property type="component" value="Unassembled WGS sequence"/>
</dbReference>
<protein>
    <submittedName>
        <fullName evidence="1">Uncharacterized protein</fullName>
    </submittedName>
</protein>
<dbReference type="Gene3D" id="3.80.10.10">
    <property type="entry name" value="Ribonuclease Inhibitor"/>
    <property type="match status" value="1"/>
</dbReference>
<dbReference type="InterPro" id="IPR032675">
    <property type="entry name" value="LRR_dom_sf"/>
</dbReference>
<dbReference type="SUPFAM" id="SSF52047">
    <property type="entry name" value="RNI-like"/>
    <property type="match status" value="1"/>
</dbReference>
<dbReference type="AlphaFoldDB" id="A0A409VEJ8"/>
<dbReference type="STRING" id="181874.A0A409VEJ8"/>
<dbReference type="SUPFAM" id="SSF81383">
    <property type="entry name" value="F-box domain"/>
    <property type="match status" value="1"/>
</dbReference>
<dbReference type="InterPro" id="IPR036047">
    <property type="entry name" value="F-box-like_dom_sf"/>
</dbReference>
<accession>A0A409VEJ8</accession>
<evidence type="ECO:0000313" key="1">
    <source>
        <dbReference type="EMBL" id="PPQ63637.1"/>
    </source>
</evidence>